<accession>A0ABP7K367</accession>
<evidence type="ECO:0000313" key="1">
    <source>
        <dbReference type="EMBL" id="GAA3863053.1"/>
    </source>
</evidence>
<proteinExistence type="predicted"/>
<evidence type="ECO:0000313" key="2">
    <source>
        <dbReference type="Proteomes" id="UP001501563"/>
    </source>
</evidence>
<keyword evidence="2" id="KW-1185">Reference proteome</keyword>
<dbReference type="EMBL" id="BAAAZA010000007">
    <property type="protein sequence ID" value="GAA3863053.1"/>
    <property type="molecule type" value="Genomic_DNA"/>
</dbReference>
<protein>
    <submittedName>
        <fullName evidence="1">Uncharacterized protein</fullName>
    </submittedName>
</protein>
<dbReference type="Proteomes" id="UP001501563">
    <property type="component" value="Unassembled WGS sequence"/>
</dbReference>
<gene>
    <name evidence="1" type="ORF">GCM10022207_28620</name>
</gene>
<sequence length="137" mass="15697">MTSPWESLQVGYFIGYAMWNYLTTPFLFTYQGVTSREGEQWTENGEVWHRLEVNFPPTIATHSAQQTFYFGDDGLLRRLDYNVDVNVGVAVAHYVGAYTEFDGIKVPTRRRVHRRNPDNSASGNWSIGVDIEGVWTV</sequence>
<comment type="caution">
    <text evidence="1">The sequence shown here is derived from an EMBL/GenBank/DDBJ whole genome shotgun (WGS) entry which is preliminary data.</text>
</comment>
<reference evidence="2" key="1">
    <citation type="journal article" date="2019" name="Int. J. Syst. Evol. Microbiol.">
        <title>The Global Catalogue of Microorganisms (GCM) 10K type strain sequencing project: providing services to taxonomists for standard genome sequencing and annotation.</title>
        <authorList>
            <consortium name="The Broad Institute Genomics Platform"/>
            <consortium name="The Broad Institute Genome Sequencing Center for Infectious Disease"/>
            <person name="Wu L."/>
            <person name="Ma J."/>
        </authorList>
    </citation>
    <scope>NUCLEOTIDE SEQUENCE [LARGE SCALE GENOMIC DNA]</scope>
    <source>
        <strain evidence="2">JCM 16578</strain>
    </source>
</reference>
<name>A0ABP7K367_9ACTN</name>
<dbReference type="RefSeq" id="WP_345548365.1">
    <property type="nucleotide sequence ID" value="NZ_BAAAZA010000007.1"/>
</dbReference>
<organism evidence="1 2">
    <name type="scientific">Streptomyces lannensis</name>
    <dbReference type="NCBI Taxonomy" id="766498"/>
    <lineage>
        <taxon>Bacteria</taxon>
        <taxon>Bacillati</taxon>
        <taxon>Actinomycetota</taxon>
        <taxon>Actinomycetes</taxon>
        <taxon>Kitasatosporales</taxon>
        <taxon>Streptomycetaceae</taxon>
        <taxon>Streptomyces</taxon>
    </lineage>
</organism>